<reference evidence="6 7" key="1">
    <citation type="submission" date="2022-06" db="EMBL/GenBank/DDBJ databases">
        <authorList>
            <person name="Liu G."/>
        </authorList>
    </citation>
    <scope>NUCLEOTIDE SEQUENCE [LARGE SCALE GENOMIC DNA]</scope>
    <source>
        <strain evidence="6 7">E4</strain>
    </source>
</reference>
<accession>A0ABY4U723</accession>
<evidence type="ECO:0000256" key="3">
    <source>
        <dbReference type="ARBA" id="ARBA00023125"/>
    </source>
</evidence>
<dbReference type="InterPro" id="IPR005119">
    <property type="entry name" value="LysR_subst-bd"/>
</dbReference>
<name>A0ABY4U723_9SPHN</name>
<dbReference type="InterPro" id="IPR000847">
    <property type="entry name" value="LysR_HTH_N"/>
</dbReference>
<dbReference type="PRINTS" id="PR00039">
    <property type="entry name" value="HTHLYSR"/>
</dbReference>
<keyword evidence="4" id="KW-0804">Transcription</keyword>
<dbReference type="Pfam" id="PF00126">
    <property type="entry name" value="HTH_1"/>
    <property type="match status" value="1"/>
</dbReference>
<evidence type="ECO:0000313" key="6">
    <source>
        <dbReference type="EMBL" id="USA60088.1"/>
    </source>
</evidence>
<dbReference type="Gene3D" id="1.10.10.10">
    <property type="entry name" value="Winged helix-like DNA-binding domain superfamily/Winged helix DNA-binding domain"/>
    <property type="match status" value="1"/>
</dbReference>
<dbReference type="SUPFAM" id="SSF46785">
    <property type="entry name" value="Winged helix' DNA-binding domain"/>
    <property type="match status" value="1"/>
</dbReference>
<dbReference type="PANTHER" id="PTHR30427:SF1">
    <property type="entry name" value="TRANSCRIPTIONAL ACTIVATOR PROTEIN LYSR"/>
    <property type="match status" value="1"/>
</dbReference>
<dbReference type="InterPro" id="IPR036388">
    <property type="entry name" value="WH-like_DNA-bd_sf"/>
</dbReference>
<keyword evidence="2" id="KW-0805">Transcription regulation</keyword>
<evidence type="ECO:0000259" key="5">
    <source>
        <dbReference type="PROSITE" id="PS50931"/>
    </source>
</evidence>
<keyword evidence="3" id="KW-0238">DNA-binding</keyword>
<dbReference type="SUPFAM" id="SSF53850">
    <property type="entry name" value="Periplasmic binding protein-like II"/>
    <property type="match status" value="1"/>
</dbReference>
<evidence type="ECO:0000256" key="1">
    <source>
        <dbReference type="ARBA" id="ARBA00009437"/>
    </source>
</evidence>
<keyword evidence="7" id="KW-1185">Reference proteome</keyword>
<dbReference type="Pfam" id="PF03466">
    <property type="entry name" value="LysR_substrate"/>
    <property type="match status" value="1"/>
</dbReference>
<evidence type="ECO:0000313" key="7">
    <source>
        <dbReference type="Proteomes" id="UP001056619"/>
    </source>
</evidence>
<feature type="domain" description="HTH lysR-type" evidence="5">
    <location>
        <begin position="1"/>
        <end position="59"/>
    </location>
</feature>
<sequence>MNLRQLEAFRAVMLSGSVTQAAQSLHVSQPAVSKLLADLEHQLGFRLFIRTRGSNLTITPEADAFYHEVERSFSGIAALKRVAEDIRNLATGTLRIAALPALAVSFLPKVIAEFRKQHPGVTVQLQTRSSSTVRQWMANQQFDIGLATPARELPGIQMERFMRCAGACVLPPGHRLASKKVIVPADLAGEAFISLALEDGARHRIDRIFEDARIDREMIIETQYAMTISALVMEGLGCSILNPVTGADYADRGLVVRPFEPEVFFEYMMFTPRLRPVSQVALAFIEMLERHRDRMFGI</sequence>
<dbReference type="Proteomes" id="UP001056619">
    <property type="component" value="Chromosome"/>
</dbReference>
<gene>
    <name evidence="6" type="ORF">NCF85_08110</name>
</gene>
<dbReference type="PROSITE" id="PS50931">
    <property type="entry name" value="HTH_LYSR"/>
    <property type="match status" value="1"/>
</dbReference>
<evidence type="ECO:0000256" key="4">
    <source>
        <dbReference type="ARBA" id="ARBA00023163"/>
    </source>
</evidence>
<comment type="similarity">
    <text evidence="1">Belongs to the LysR transcriptional regulatory family.</text>
</comment>
<dbReference type="InterPro" id="IPR036390">
    <property type="entry name" value="WH_DNA-bd_sf"/>
</dbReference>
<dbReference type="RefSeq" id="WP_301641272.1">
    <property type="nucleotide sequence ID" value="NZ_CP098494.1"/>
</dbReference>
<protein>
    <submittedName>
        <fullName evidence="6">LysR family transcriptional regulator</fullName>
    </submittedName>
</protein>
<evidence type="ECO:0000256" key="2">
    <source>
        <dbReference type="ARBA" id="ARBA00023015"/>
    </source>
</evidence>
<organism evidence="6 7">
    <name type="scientific">Qipengyuania citrea</name>
    <dbReference type="NCBI Taxonomy" id="225971"/>
    <lineage>
        <taxon>Bacteria</taxon>
        <taxon>Pseudomonadati</taxon>
        <taxon>Pseudomonadota</taxon>
        <taxon>Alphaproteobacteria</taxon>
        <taxon>Sphingomonadales</taxon>
        <taxon>Erythrobacteraceae</taxon>
        <taxon>Qipengyuania</taxon>
    </lineage>
</organism>
<dbReference type="EMBL" id="CP098494">
    <property type="protein sequence ID" value="USA60088.1"/>
    <property type="molecule type" value="Genomic_DNA"/>
</dbReference>
<dbReference type="Gene3D" id="3.40.190.290">
    <property type="match status" value="1"/>
</dbReference>
<proteinExistence type="inferred from homology"/>
<dbReference type="PANTHER" id="PTHR30427">
    <property type="entry name" value="TRANSCRIPTIONAL ACTIVATOR PROTEIN LYSR"/>
    <property type="match status" value="1"/>
</dbReference>